<gene>
    <name evidence="1" type="ORF">CSCA_1241</name>
</gene>
<dbReference type="InterPro" id="IPR011009">
    <property type="entry name" value="Kinase-like_dom_sf"/>
</dbReference>
<dbReference type="AlphaFoldDB" id="A0A0E3GQD2"/>
<dbReference type="STRING" id="1548.CSCA_1241"/>
<evidence type="ECO:0000313" key="2">
    <source>
        <dbReference type="Proteomes" id="UP000033115"/>
    </source>
</evidence>
<protein>
    <recommendedName>
        <fullName evidence="3">Aminoglycoside phosphotransferase domain-containing protein</fullName>
    </recommendedName>
</protein>
<organism evidence="1 2">
    <name type="scientific">Clostridium scatologenes</name>
    <dbReference type="NCBI Taxonomy" id="1548"/>
    <lineage>
        <taxon>Bacteria</taxon>
        <taxon>Bacillati</taxon>
        <taxon>Bacillota</taxon>
        <taxon>Clostridia</taxon>
        <taxon>Eubacteriales</taxon>
        <taxon>Clostridiaceae</taxon>
        <taxon>Clostridium</taxon>
    </lineage>
</organism>
<dbReference type="RefSeq" id="WP_029162807.1">
    <property type="nucleotide sequence ID" value="NZ_CP009933.1"/>
</dbReference>
<dbReference type="KEGG" id="csq:CSCA_1241"/>
<reference evidence="1 2" key="1">
    <citation type="journal article" date="2015" name="J. Biotechnol.">
        <title>Complete genome sequence of a malodorant-producing acetogen, Clostridium scatologenes ATCC 25775(T).</title>
        <authorList>
            <person name="Zhu Z."/>
            <person name="Guo T."/>
            <person name="Zheng H."/>
            <person name="Song T."/>
            <person name="Ouyang P."/>
            <person name="Xie J."/>
        </authorList>
    </citation>
    <scope>NUCLEOTIDE SEQUENCE [LARGE SCALE GENOMIC DNA]</scope>
    <source>
        <strain evidence="1 2">ATCC 25775</strain>
    </source>
</reference>
<accession>A0A0E3GQD2</accession>
<proteinExistence type="predicted"/>
<dbReference type="HOGENOM" id="CLU_690200_0_0_9"/>
<evidence type="ECO:0008006" key="3">
    <source>
        <dbReference type="Google" id="ProtNLM"/>
    </source>
</evidence>
<evidence type="ECO:0000313" key="1">
    <source>
        <dbReference type="EMBL" id="AKA68366.1"/>
    </source>
</evidence>
<dbReference type="SUPFAM" id="SSF56112">
    <property type="entry name" value="Protein kinase-like (PK-like)"/>
    <property type="match status" value="1"/>
</dbReference>
<dbReference type="EMBL" id="CP009933">
    <property type="protein sequence ID" value="AKA68366.1"/>
    <property type="molecule type" value="Genomic_DNA"/>
</dbReference>
<dbReference type="Proteomes" id="UP000033115">
    <property type="component" value="Chromosome"/>
</dbReference>
<keyword evidence="2" id="KW-1185">Reference proteome</keyword>
<sequence length="416" mass="47973">MNITDVLNEINKISEELKDKIAPVEVLKKFNGGRSGAGVYMVEYGDDNRVGILKITSSNEAEVFHKAYKMAVENNMQKYVAKLITSYELGNKDDSTLYVNLYDLAGDDIYKSETFLDKVLNEDELKDNIISKISKFLFCWNREHKKKYVSPVDMVKKELSYRYMDNKYVKAFEDIGVDKYTKWISLDGTDTILPNPYYYFNNRNVWDGLKVACLTSLAHGDFQGDNIIITENKPIIIDFCDLLEDCNVFHDLRYLESITLGDCLEIDKESNRELWSKVCESLSRGLTEVEIPQGRGMSLLRQLISKLRANVKLIVSDSRNSLYNPSFYLAGMSSGLINMRKYKDINKKKAAFVYAAYNLKMFLKDEAVNMYEPRLDSCMVFNWKCDKKENAFVHLEPISSRSTRRINVTDKVLSLT</sequence>
<name>A0A0E3GQD2_CLOSL</name>